<dbReference type="SMART" id="SM00279">
    <property type="entry name" value="HhH2"/>
    <property type="match status" value="1"/>
</dbReference>
<dbReference type="FunFam" id="3.40.50.1010:FF:000111">
    <property type="entry name" value="Exonuclease 1"/>
    <property type="match status" value="1"/>
</dbReference>
<evidence type="ECO:0000256" key="17">
    <source>
        <dbReference type="ARBA" id="ARBA00057694"/>
    </source>
</evidence>
<evidence type="ECO:0000256" key="6">
    <source>
        <dbReference type="ARBA" id="ARBA00022763"/>
    </source>
</evidence>
<keyword evidence="16" id="KW-0469">Meiosis</keyword>
<evidence type="ECO:0000256" key="13">
    <source>
        <dbReference type="ARBA" id="ARBA00023128"/>
    </source>
</evidence>
<evidence type="ECO:0000256" key="12">
    <source>
        <dbReference type="ARBA" id="ARBA00023125"/>
    </source>
</evidence>
<feature type="domain" description="XPG-I" evidence="20">
    <location>
        <begin position="151"/>
        <end position="221"/>
    </location>
</feature>
<dbReference type="InterPro" id="IPR036279">
    <property type="entry name" value="5-3_exonuclease_C_sf"/>
</dbReference>
<comment type="subcellular location">
    <subcellularLocation>
        <location evidence="1 19">Nucleus</location>
    </subcellularLocation>
</comment>
<evidence type="ECO:0000256" key="19">
    <source>
        <dbReference type="RuleBase" id="RU910737"/>
    </source>
</evidence>
<comment type="similarity">
    <text evidence="19">Belongs to the XPG/RAD2 endonuclease family. EXO1 subfamily.</text>
</comment>
<evidence type="ECO:0000313" key="22">
    <source>
        <dbReference type="EMBL" id="KAF0705773.1"/>
    </source>
</evidence>
<dbReference type="GO" id="GO:0006281">
    <property type="term" value="P:DNA repair"/>
    <property type="evidence" value="ECO:0007669"/>
    <property type="project" value="UniProtKB-UniRule"/>
</dbReference>
<evidence type="ECO:0000259" key="20">
    <source>
        <dbReference type="SMART" id="SM00484"/>
    </source>
</evidence>
<name>A0A485KG49_9STRA</name>
<dbReference type="Gene3D" id="1.10.150.20">
    <property type="entry name" value="5' to 3' exonuclease, C-terminal subdomain"/>
    <property type="match status" value="1"/>
</dbReference>
<dbReference type="GO" id="GO:0017108">
    <property type="term" value="F:5'-flap endonuclease activity"/>
    <property type="evidence" value="ECO:0007669"/>
    <property type="project" value="TreeGrafter"/>
</dbReference>
<reference evidence="22" key="2">
    <citation type="submission" date="2019-06" db="EMBL/GenBank/DDBJ databases">
        <title>Genomics analysis of Aphanomyces spp. identifies a new class of oomycete effector associated with host adaptation.</title>
        <authorList>
            <person name="Gaulin E."/>
        </authorList>
    </citation>
    <scope>NUCLEOTIDE SEQUENCE</scope>
    <source>
        <strain evidence="22">CBS 578.67</strain>
    </source>
</reference>
<keyword evidence="15 19" id="KW-0539">Nucleus</keyword>
<evidence type="ECO:0000313" key="23">
    <source>
        <dbReference type="EMBL" id="VFT83882.1"/>
    </source>
</evidence>
<dbReference type="SMART" id="SM00485">
    <property type="entry name" value="XPGN"/>
    <property type="match status" value="1"/>
</dbReference>
<proteinExistence type="inferred from homology"/>
<dbReference type="Proteomes" id="UP000332933">
    <property type="component" value="Unassembled WGS sequence"/>
</dbReference>
<keyword evidence="13" id="KW-0496">Mitochondrion</keyword>
<evidence type="ECO:0000313" key="24">
    <source>
        <dbReference type="Proteomes" id="UP000332933"/>
    </source>
</evidence>
<dbReference type="Pfam" id="PF00867">
    <property type="entry name" value="XPG_I"/>
    <property type="match status" value="1"/>
</dbReference>
<sequence length="409" mass="45596">MGVKDLLINLRSIFSETHISRYRGLRAGIDASGWLYKGAFACATELALAQSGNNTTASTSTHTESYEAFCLNRVELLLKYDIKPVFVFEGTAIPTKAATNAERTRLRKESLEKGLQLRDEGDIEGSDRAFKRAVKITHDMVRKFIKTLKDKHPTIECIVAPYEADAELAFLAKSAYVDFVISDDSDCIPYGCKLVLFKMNDQGQAEEFRRRHIGACEEFAFIGWSDTMFLQLCVLAGCDYCPSFPGIGFVTAYKLVKECKTPEKILAHLGQQRAESLTPEYAAAFYKAILTFRHHIVYDPRVRTARMLNPWATSKEDILPWFDDSPDFLGNLHVSDGIMQQVADGKIHPSSLIPFDSRARVSAAYRPMPIPPPVEATLPKRMGEAPLGLTQKKARVEKGGGSIHSTNTD</sequence>
<evidence type="ECO:0000256" key="9">
    <source>
        <dbReference type="ARBA" id="ARBA00022842"/>
    </source>
</evidence>
<evidence type="ECO:0000256" key="16">
    <source>
        <dbReference type="ARBA" id="ARBA00023254"/>
    </source>
</evidence>
<dbReference type="FunFam" id="1.10.150.20:FF:000011">
    <property type="entry name" value="exonuclease 1"/>
    <property type="match status" value="1"/>
</dbReference>
<dbReference type="InterPro" id="IPR029060">
    <property type="entry name" value="PIN-like_dom_sf"/>
</dbReference>
<evidence type="ECO:0000256" key="7">
    <source>
        <dbReference type="ARBA" id="ARBA00022801"/>
    </source>
</evidence>
<dbReference type="GO" id="GO:0046872">
    <property type="term" value="F:metal ion binding"/>
    <property type="evidence" value="ECO:0007669"/>
    <property type="project" value="UniProtKB-UniRule"/>
</dbReference>
<dbReference type="GO" id="GO:0051321">
    <property type="term" value="P:meiotic cell cycle"/>
    <property type="evidence" value="ECO:0007669"/>
    <property type="project" value="UniProtKB-KW"/>
</dbReference>
<gene>
    <name evidence="23" type="primary">Aste57867_6930</name>
    <name evidence="22" type="ORF">As57867_006908</name>
    <name evidence="23" type="ORF">ASTE57867_6930</name>
</gene>
<dbReference type="GO" id="GO:0002376">
    <property type="term" value="P:immune system process"/>
    <property type="evidence" value="ECO:0007669"/>
    <property type="project" value="UniProtKB-KW"/>
</dbReference>
<keyword evidence="7 19" id="KW-0378">Hydrolase</keyword>
<dbReference type="InterPro" id="IPR044752">
    <property type="entry name" value="PIN-like_EXO1"/>
</dbReference>
<dbReference type="InterPro" id="IPR006085">
    <property type="entry name" value="XPG_DNA_repair_N"/>
</dbReference>
<dbReference type="EMBL" id="VJMH01003490">
    <property type="protein sequence ID" value="KAF0705773.1"/>
    <property type="molecule type" value="Genomic_DNA"/>
</dbReference>
<evidence type="ECO:0000256" key="1">
    <source>
        <dbReference type="ARBA" id="ARBA00004123"/>
    </source>
</evidence>
<dbReference type="SUPFAM" id="SSF88723">
    <property type="entry name" value="PIN domain-like"/>
    <property type="match status" value="1"/>
</dbReference>
<dbReference type="GO" id="GO:0035312">
    <property type="term" value="F:5'-3' DNA exonuclease activity"/>
    <property type="evidence" value="ECO:0007669"/>
    <property type="project" value="UniProtKB-UniRule"/>
</dbReference>
<dbReference type="Gene3D" id="3.40.50.1010">
    <property type="entry name" value="5'-nuclease"/>
    <property type="match status" value="1"/>
</dbReference>
<keyword evidence="14 19" id="KW-0234">DNA repair</keyword>
<dbReference type="InterPro" id="IPR006084">
    <property type="entry name" value="XPG/Rad2"/>
</dbReference>
<evidence type="ECO:0000259" key="21">
    <source>
        <dbReference type="SMART" id="SM00485"/>
    </source>
</evidence>
<dbReference type="GO" id="GO:0003677">
    <property type="term" value="F:DNA binding"/>
    <property type="evidence" value="ECO:0007669"/>
    <property type="project" value="UniProtKB-UniRule"/>
</dbReference>
<keyword evidence="24" id="KW-1185">Reference proteome</keyword>
<dbReference type="SMART" id="SM00484">
    <property type="entry name" value="XPGI"/>
    <property type="match status" value="1"/>
</dbReference>
<keyword evidence="5" id="KW-0255">Endonuclease</keyword>
<evidence type="ECO:0000256" key="4">
    <source>
        <dbReference type="ARBA" id="ARBA00022723"/>
    </source>
</evidence>
<dbReference type="OrthoDB" id="26491at2759"/>
<keyword evidence="4 19" id="KW-0479">Metal-binding</keyword>
<evidence type="ECO:0000256" key="8">
    <source>
        <dbReference type="ARBA" id="ARBA00022839"/>
    </source>
</evidence>
<dbReference type="InterPro" id="IPR008918">
    <property type="entry name" value="HhH2"/>
</dbReference>
<dbReference type="EC" id="3.1.-.-" evidence="19"/>
<keyword evidence="19" id="KW-0228">DNA excision</keyword>
<keyword evidence="11" id="KW-0007">Acetylation</keyword>
<dbReference type="CDD" id="cd09857">
    <property type="entry name" value="PIN_EXO1"/>
    <property type="match status" value="1"/>
</dbReference>
<comment type="function">
    <text evidence="17">5'-&gt;3' double-stranded DNA exonuclease which may also possess a cryptic 3'-&gt;5' double-stranded DNA exonuclease activity. Functions in DNA mismatch repair (MMR) to excise mismatch-containing DNA tracts directed by strand breaks located either 5' or 3' to the mismatch. Also exhibits endonuclease activity against 5'-overhanging flap structures similar to those generated by displacement synthesis when DNA polymerase encounters the 5'-end of a downstream Okazaki fragment. Required for somatic hypermutation (SHM) and class switch recombination (CSR) of immunoglobulin genes. Essential for male and female meiosis.</text>
</comment>
<dbReference type="PRINTS" id="PR00853">
    <property type="entry name" value="XPGRADSUPER"/>
</dbReference>
<feature type="domain" description="XPG N-terminal" evidence="21">
    <location>
        <begin position="1"/>
        <end position="110"/>
    </location>
</feature>
<dbReference type="Pfam" id="PF00752">
    <property type="entry name" value="XPG_N"/>
    <property type="match status" value="1"/>
</dbReference>
<keyword evidence="6 19" id="KW-0227">DNA damage</keyword>
<accession>A0A485KG49</accession>
<evidence type="ECO:0000256" key="10">
    <source>
        <dbReference type="ARBA" id="ARBA00022859"/>
    </source>
</evidence>
<evidence type="ECO:0000256" key="14">
    <source>
        <dbReference type="ARBA" id="ARBA00023204"/>
    </source>
</evidence>
<keyword evidence="8 19" id="KW-0269">Exonuclease</keyword>
<evidence type="ECO:0000256" key="18">
    <source>
        <dbReference type="ARBA" id="ARBA00064664"/>
    </source>
</evidence>
<evidence type="ECO:0000256" key="11">
    <source>
        <dbReference type="ARBA" id="ARBA00022990"/>
    </source>
</evidence>
<evidence type="ECO:0000256" key="15">
    <source>
        <dbReference type="ARBA" id="ARBA00023242"/>
    </source>
</evidence>
<evidence type="ECO:0000256" key="2">
    <source>
        <dbReference type="ARBA" id="ARBA00022553"/>
    </source>
</evidence>
<dbReference type="InterPro" id="IPR006086">
    <property type="entry name" value="XPG-I_dom"/>
</dbReference>
<keyword evidence="2" id="KW-0597">Phosphoprotein</keyword>
<keyword evidence="19" id="KW-0267">Excision nuclease</keyword>
<keyword evidence="9 19" id="KW-0460">Magnesium</keyword>
<comment type="cofactor">
    <cofactor evidence="19">
        <name>Mg(2+)</name>
        <dbReference type="ChEBI" id="CHEBI:18420"/>
    </cofactor>
    <text evidence="19">Binds 2 magnesium ions per subunit. They probably participate in the reaction catalyzed by the enzyme. May bind an additional third magnesium ion after substrate binding.</text>
</comment>
<dbReference type="GO" id="GO:0005634">
    <property type="term" value="C:nucleus"/>
    <property type="evidence" value="ECO:0007669"/>
    <property type="project" value="UniProtKB-SubCell"/>
</dbReference>
<dbReference type="AlphaFoldDB" id="A0A485KG49"/>
<protein>
    <recommendedName>
        <fullName evidence="19">Exonuclease 1</fullName>
        <ecNumber evidence="19">3.1.-.-</ecNumber>
    </recommendedName>
</protein>
<evidence type="ECO:0000256" key="3">
    <source>
        <dbReference type="ARBA" id="ARBA00022722"/>
    </source>
</evidence>
<organism evidence="23 24">
    <name type="scientific">Aphanomyces stellatus</name>
    <dbReference type="NCBI Taxonomy" id="120398"/>
    <lineage>
        <taxon>Eukaryota</taxon>
        <taxon>Sar</taxon>
        <taxon>Stramenopiles</taxon>
        <taxon>Oomycota</taxon>
        <taxon>Saprolegniomycetes</taxon>
        <taxon>Saprolegniales</taxon>
        <taxon>Verrucalvaceae</taxon>
        <taxon>Aphanomyces</taxon>
    </lineage>
</organism>
<keyword evidence="3 19" id="KW-0540">Nuclease</keyword>
<dbReference type="PANTHER" id="PTHR11081:SF8">
    <property type="entry name" value="EXONUCLEASE 1"/>
    <property type="match status" value="1"/>
</dbReference>
<evidence type="ECO:0000256" key="5">
    <source>
        <dbReference type="ARBA" id="ARBA00022759"/>
    </source>
</evidence>
<dbReference type="CDD" id="cd09901">
    <property type="entry name" value="H3TH_FEN1-like"/>
    <property type="match status" value="1"/>
</dbReference>
<reference evidence="23 24" key="1">
    <citation type="submission" date="2019-03" db="EMBL/GenBank/DDBJ databases">
        <authorList>
            <person name="Gaulin E."/>
            <person name="Dumas B."/>
        </authorList>
    </citation>
    <scope>NUCLEOTIDE SEQUENCE [LARGE SCALE GENOMIC DNA]</scope>
    <source>
        <strain evidence="23">CBS 568.67</strain>
    </source>
</reference>
<dbReference type="PANTHER" id="PTHR11081">
    <property type="entry name" value="FLAP ENDONUCLEASE FAMILY MEMBER"/>
    <property type="match status" value="1"/>
</dbReference>
<keyword evidence="12 19" id="KW-0238">DNA-binding</keyword>
<comment type="subunit">
    <text evidence="18">Interacts with the MLH1-PMS2 heterodimer via MLH1. Interacts with MSH3. Interacts with the MSH2-MSH6 heterodimer via MSH2, and this interaction may increase the processivity of the 5'-&gt;3' exonuclease activity. Interacts with PCNA, and this interaction may both stimulate the cryptic 3'-&gt;5' exonuclease activity and suppress the 5'-&gt;3' exonuclease activity. Interacts with WRN, and this interaction stimulates both the 5'-&gt;3' exonuclease activity and cleavage of 5'-overhanging flap structures. Interacts with RECQL/RECQ1, and this interaction stimulates cleavage of 5'-overhanging flap structures. Interacts with DNA helicase ZGRF1; the interaction is increased following DNA damage induction.</text>
</comment>
<dbReference type="SUPFAM" id="SSF47807">
    <property type="entry name" value="5' to 3' exonuclease, C-terminal subdomain"/>
    <property type="match status" value="1"/>
</dbReference>
<keyword evidence="10" id="KW-0391">Immunity</keyword>
<dbReference type="EMBL" id="CAADRA010003502">
    <property type="protein sequence ID" value="VFT83882.1"/>
    <property type="molecule type" value="Genomic_DNA"/>
</dbReference>